<accession>A0ABR9FKE0</accession>
<protein>
    <submittedName>
        <fullName evidence="3">Uncharacterized protein</fullName>
    </submittedName>
</protein>
<feature type="transmembrane region" description="Helical" evidence="2">
    <location>
        <begin position="76"/>
        <end position="97"/>
    </location>
</feature>
<evidence type="ECO:0000256" key="1">
    <source>
        <dbReference type="SAM" id="Coils"/>
    </source>
</evidence>
<proteinExistence type="predicted"/>
<feature type="coiled-coil region" evidence="1">
    <location>
        <begin position="171"/>
        <end position="207"/>
    </location>
</feature>
<keyword evidence="4" id="KW-1185">Reference proteome</keyword>
<evidence type="ECO:0000313" key="4">
    <source>
        <dbReference type="Proteomes" id="UP000707245"/>
    </source>
</evidence>
<name>A0ABR9FKE0_9GAMM</name>
<keyword evidence="2" id="KW-1133">Transmembrane helix</keyword>
<reference evidence="3 4" key="1">
    <citation type="submission" date="2020-07" db="EMBL/GenBank/DDBJ databases">
        <title>Halophilic bacteria isolated from french cheeses.</title>
        <authorList>
            <person name="Kothe C.I."/>
            <person name="Farah-Kraiem B."/>
            <person name="Renault P."/>
            <person name="Dridi B."/>
        </authorList>
    </citation>
    <scope>NUCLEOTIDE SEQUENCE [LARGE SCALE GENOMIC DNA]</scope>
    <source>
        <strain evidence="3 4">FME14</strain>
    </source>
</reference>
<sequence>MQVLDDIWSSIKGNSKARVRDPVIGTFIVSWAVCNWDKLAVLVWGNGEAEKRINTLGRSMAVIEDPSLLKNDLDLMIIPSILTLLYLFILPVISLWVKKLQNKTVLSQHSHAIQLEIKRAQQQKNLNKVALRANPEKDFLAQEVRLDLYEEEQKLIRRNKIQGYIDSKLSSAKAYEEEQSAKAEKERIELESKKRKEEIEKLRFEQQTAIHKATTSSARYPAIHQMMKSLSDSLRQDGIVMSLEGLVSSLAALFGYSDSKVMMDDEKFNNENLNEIKYVYHQPLVLAKRLKEIIIKENLDNEDLSEGLLFDHLSGMLEGFSIYFSSEDTLAERVSESVNEDSYDILASEELSGTIAETDTIFEEVYLEIEHFTFKPDEGFEVNLNGYASGHHRREEDMPGRDISINVSAICKPIIGTYGLSSHNLKIGGSLR</sequence>
<organism evidence="3 4">
    <name type="scientific">Pseudoalteromonas prydzensis</name>
    <dbReference type="NCBI Taxonomy" id="182141"/>
    <lineage>
        <taxon>Bacteria</taxon>
        <taxon>Pseudomonadati</taxon>
        <taxon>Pseudomonadota</taxon>
        <taxon>Gammaproteobacteria</taxon>
        <taxon>Alteromonadales</taxon>
        <taxon>Pseudoalteromonadaceae</taxon>
        <taxon>Pseudoalteromonas</taxon>
    </lineage>
</organism>
<dbReference type="Proteomes" id="UP000707245">
    <property type="component" value="Unassembled WGS sequence"/>
</dbReference>
<keyword evidence="1" id="KW-0175">Coiled coil</keyword>
<dbReference type="RefSeq" id="WP_192541271.1">
    <property type="nucleotide sequence ID" value="NZ_RRZA01000017.1"/>
</dbReference>
<comment type="caution">
    <text evidence="3">The sequence shown here is derived from an EMBL/GenBank/DDBJ whole genome shotgun (WGS) entry which is preliminary data.</text>
</comment>
<evidence type="ECO:0000256" key="2">
    <source>
        <dbReference type="SAM" id="Phobius"/>
    </source>
</evidence>
<keyword evidence="2" id="KW-0472">Membrane</keyword>
<dbReference type="EMBL" id="RRZA01000017">
    <property type="protein sequence ID" value="MBE0457290.1"/>
    <property type="molecule type" value="Genomic_DNA"/>
</dbReference>
<evidence type="ECO:0000313" key="3">
    <source>
        <dbReference type="EMBL" id="MBE0457290.1"/>
    </source>
</evidence>
<gene>
    <name evidence="3" type="ORF">EI167_07455</name>
</gene>
<keyword evidence="2" id="KW-0812">Transmembrane</keyword>